<reference evidence="2 3" key="1">
    <citation type="submission" date="2020-02" db="EMBL/GenBank/DDBJ databases">
        <authorList>
            <person name="Ferguson B K."/>
        </authorList>
    </citation>
    <scope>NUCLEOTIDE SEQUENCE [LARGE SCALE GENOMIC DNA]</scope>
</reference>
<dbReference type="EMBL" id="CADCXV010000820">
    <property type="protein sequence ID" value="CAB0036547.1"/>
    <property type="molecule type" value="Genomic_DNA"/>
</dbReference>
<dbReference type="AlphaFoldDB" id="A0A6H5IEN0"/>
<evidence type="ECO:0000313" key="2">
    <source>
        <dbReference type="EMBL" id="CAB0036547.1"/>
    </source>
</evidence>
<gene>
    <name evidence="2" type="ORF">TBRA_LOCUS8411</name>
</gene>
<keyword evidence="3" id="KW-1185">Reference proteome</keyword>
<feature type="compositionally biased region" description="Basic and acidic residues" evidence="1">
    <location>
        <begin position="70"/>
        <end position="80"/>
    </location>
</feature>
<evidence type="ECO:0000256" key="1">
    <source>
        <dbReference type="SAM" id="MobiDB-lite"/>
    </source>
</evidence>
<feature type="region of interest" description="Disordered" evidence="1">
    <location>
        <begin position="58"/>
        <end position="83"/>
    </location>
</feature>
<accession>A0A6H5IEN0</accession>
<organism evidence="2 3">
    <name type="scientific">Trichogramma brassicae</name>
    <dbReference type="NCBI Taxonomy" id="86971"/>
    <lineage>
        <taxon>Eukaryota</taxon>
        <taxon>Metazoa</taxon>
        <taxon>Ecdysozoa</taxon>
        <taxon>Arthropoda</taxon>
        <taxon>Hexapoda</taxon>
        <taxon>Insecta</taxon>
        <taxon>Pterygota</taxon>
        <taxon>Neoptera</taxon>
        <taxon>Endopterygota</taxon>
        <taxon>Hymenoptera</taxon>
        <taxon>Apocrita</taxon>
        <taxon>Proctotrupomorpha</taxon>
        <taxon>Chalcidoidea</taxon>
        <taxon>Trichogrammatidae</taxon>
        <taxon>Trichogramma</taxon>
    </lineage>
</organism>
<protein>
    <submittedName>
        <fullName evidence="2">Uncharacterized protein</fullName>
    </submittedName>
</protein>
<sequence length="155" mass="16699">MRPVTRKLRADTLASRDVTLTMPRTQALRHRQLCCCCVVVVTSVGARVIGCNNPAARTGREELERDDTADEKPRDGDRPSAGRWWCTTGADGGCVFTPQMIAVLTETIRREVGIAVAQEIAKLSRGEASADAGGASAGLGLRSSHLLETVDSHRR</sequence>
<proteinExistence type="predicted"/>
<dbReference type="Proteomes" id="UP000479190">
    <property type="component" value="Unassembled WGS sequence"/>
</dbReference>
<evidence type="ECO:0000313" key="3">
    <source>
        <dbReference type="Proteomes" id="UP000479190"/>
    </source>
</evidence>
<name>A0A6H5IEN0_9HYME</name>